<protein>
    <recommendedName>
        <fullName evidence="11">ADNP zinc finger domain-containing protein</fullName>
    </recommendedName>
</protein>
<keyword evidence="10" id="KW-0812">Transmembrane</keyword>
<keyword evidence="2" id="KW-0677">Repeat</keyword>
<dbReference type="Pfam" id="PF19627">
    <property type="entry name" value="ADNP_N"/>
    <property type="match status" value="1"/>
</dbReference>
<dbReference type="InterPro" id="IPR038861">
    <property type="entry name" value="ADNP/ADNP2"/>
</dbReference>
<keyword evidence="10" id="KW-0472">Membrane</keyword>
<proteinExistence type="predicted"/>
<keyword evidence="13" id="KW-1185">Reference proteome</keyword>
<sequence>MFQIPVQNLDNIRRSRKKVKGILVDIGLDSCQEPQMWGNSYFYIVPEIWISFYIGIFIYQNQGISFSLNSFLNYKLYSLNATICTGMF</sequence>
<reference evidence="12" key="2">
    <citation type="submission" date="2025-09" db="UniProtKB">
        <authorList>
            <consortium name="Ensembl"/>
        </authorList>
    </citation>
    <scope>IDENTIFICATION</scope>
</reference>
<feature type="domain" description="ADNP zinc finger" evidence="11">
    <location>
        <begin position="2"/>
        <end position="33"/>
    </location>
</feature>
<evidence type="ECO:0000256" key="5">
    <source>
        <dbReference type="ARBA" id="ARBA00023015"/>
    </source>
</evidence>
<dbReference type="GO" id="GO:0003677">
    <property type="term" value="F:DNA binding"/>
    <property type="evidence" value="ECO:0007669"/>
    <property type="project" value="UniProtKB-KW"/>
</dbReference>
<keyword evidence="8" id="KW-0804">Transcription</keyword>
<dbReference type="GO" id="GO:0008270">
    <property type="term" value="F:zinc ion binding"/>
    <property type="evidence" value="ECO:0007669"/>
    <property type="project" value="UniProtKB-KW"/>
</dbReference>
<evidence type="ECO:0000313" key="13">
    <source>
        <dbReference type="Proteomes" id="UP000472273"/>
    </source>
</evidence>
<dbReference type="InterPro" id="IPR045762">
    <property type="entry name" value="ADNP_Znf"/>
</dbReference>
<evidence type="ECO:0000256" key="8">
    <source>
        <dbReference type="ARBA" id="ARBA00023163"/>
    </source>
</evidence>
<evidence type="ECO:0000256" key="3">
    <source>
        <dbReference type="ARBA" id="ARBA00022771"/>
    </source>
</evidence>
<reference evidence="12" key="1">
    <citation type="submission" date="2025-08" db="UniProtKB">
        <authorList>
            <consortium name="Ensembl"/>
        </authorList>
    </citation>
    <scope>IDENTIFICATION</scope>
</reference>
<evidence type="ECO:0000313" key="12">
    <source>
        <dbReference type="Ensembl" id="ENSPTXP00000000769.1"/>
    </source>
</evidence>
<dbReference type="Proteomes" id="UP000472273">
    <property type="component" value="Unplaced"/>
</dbReference>
<dbReference type="Ensembl" id="ENSPTXT00000000793.1">
    <property type="protein sequence ID" value="ENSPTXP00000000769.1"/>
    <property type="gene ID" value="ENSPTXG00000000672.1"/>
</dbReference>
<keyword evidence="4" id="KW-0862">Zinc</keyword>
<evidence type="ECO:0000256" key="10">
    <source>
        <dbReference type="SAM" id="Phobius"/>
    </source>
</evidence>
<name>A0A670XMY9_PSETE</name>
<organism evidence="12 13">
    <name type="scientific">Pseudonaja textilis</name>
    <name type="common">Eastern brown snake</name>
    <dbReference type="NCBI Taxonomy" id="8673"/>
    <lineage>
        <taxon>Eukaryota</taxon>
        <taxon>Metazoa</taxon>
        <taxon>Chordata</taxon>
        <taxon>Craniata</taxon>
        <taxon>Vertebrata</taxon>
        <taxon>Euteleostomi</taxon>
        <taxon>Lepidosauria</taxon>
        <taxon>Squamata</taxon>
        <taxon>Bifurcata</taxon>
        <taxon>Unidentata</taxon>
        <taxon>Episquamata</taxon>
        <taxon>Toxicofera</taxon>
        <taxon>Serpentes</taxon>
        <taxon>Colubroidea</taxon>
        <taxon>Elapidae</taxon>
        <taxon>Hydrophiinae</taxon>
        <taxon>Pseudonaja</taxon>
    </lineage>
</organism>
<evidence type="ECO:0000256" key="9">
    <source>
        <dbReference type="ARBA" id="ARBA00023242"/>
    </source>
</evidence>
<keyword evidence="5" id="KW-0805">Transcription regulation</keyword>
<keyword evidence="3" id="KW-0863">Zinc-finger</keyword>
<dbReference type="GO" id="GO:0005634">
    <property type="term" value="C:nucleus"/>
    <property type="evidence" value="ECO:0007669"/>
    <property type="project" value="TreeGrafter"/>
</dbReference>
<dbReference type="PANTHER" id="PTHR15740:SF2">
    <property type="entry name" value="ACTIVITY-DEPENDENT NEUROPROTECTOR HOMEOBOX PROTEIN 2"/>
    <property type="match status" value="1"/>
</dbReference>
<evidence type="ECO:0000256" key="4">
    <source>
        <dbReference type="ARBA" id="ARBA00022833"/>
    </source>
</evidence>
<dbReference type="AlphaFoldDB" id="A0A670XMY9"/>
<keyword evidence="7" id="KW-0371">Homeobox</keyword>
<evidence type="ECO:0000256" key="1">
    <source>
        <dbReference type="ARBA" id="ARBA00022723"/>
    </source>
</evidence>
<evidence type="ECO:0000256" key="7">
    <source>
        <dbReference type="ARBA" id="ARBA00023155"/>
    </source>
</evidence>
<dbReference type="GO" id="GO:0010468">
    <property type="term" value="P:regulation of gene expression"/>
    <property type="evidence" value="ECO:0007669"/>
    <property type="project" value="TreeGrafter"/>
</dbReference>
<evidence type="ECO:0000259" key="11">
    <source>
        <dbReference type="Pfam" id="PF19627"/>
    </source>
</evidence>
<accession>A0A670XMY9</accession>
<keyword evidence="9" id="KW-0539">Nucleus</keyword>
<keyword evidence="6" id="KW-0238">DNA-binding</keyword>
<keyword evidence="1" id="KW-0479">Metal-binding</keyword>
<dbReference type="PANTHER" id="PTHR15740">
    <property type="entry name" value="NEUROPROTECTIVE PEPTIDE-CONTAINING PROTEIN"/>
    <property type="match status" value="1"/>
</dbReference>
<evidence type="ECO:0000256" key="6">
    <source>
        <dbReference type="ARBA" id="ARBA00023125"/>
    </source>
</evidence>
<feature type="transmembrane region" description="Helical" evidence="10">
    <location>
        <begin position="40"/>
        <end position="59"/>
    </location>
</feature>
<keyword evidence="10" id="KW-1133">Transmembrane helix</keyword>
<evidence type="ECO:0000256" key="2">
    <source>
        <dbReference type="ARBA" id="ARBA00022737"/>
    </source>
</evidence>